<evidence type="ECO:0000256" key="3">
    <source>
        <dbReference type="ARBA" id="ARBA00022741"/>
    </source>
</evidence>
<feature type="binding site" evidence="5">
    <location>
        <position position="183"/>
    </location>
    <ligand>
        <name>AMP</name>
        <dbReference type="ChEBI" id="CHEBI:456215"/>
    </ligand>
</feature>
<protein>
    <recommendedName>
        <fullName evidence="5 7">Adenylate kinase</fullName>
        <shortName evidence="5">AK</shortName>
        <ecNumber evidence="5 7">2.7.4.3</ecNumber>
    </recommendedName>
    <alternativeName>
        <fullName evidence="5">ATP-AMP transphosphorylase</fullName>
    </alternativeName>
    <alternativeName>
        <fullName evidence="5">ATP:AMP phosphotransferase</fullName>
    </alternativeName>
    <alternativeName>
        <fullName evidence="5">Adenylate monophosphate kinase</fullName>
    </alternativeName>
</protein>
<reference evidence="8 9" key="1">
    <citation type="journal article" date="2016" name="Nat. Commun.">
        <title>Thousands of microbial genomes shed light on interconnected biogeochemical processes in an aquifer system.</title>
        <authorList>
            <person name="Anantharaman K."/>
            <person name="Brown C.T."/>
            <person name="Hug L.A."/>
            <person name="Sharon I."/>
            <person name="Castelle C.J."/>
            <person name="Probst A.J."/>
            <person name="Thomas B.C."/>
            <person name="Singh A."/>
            <person name="Wilkins M.J."/>
            <person name="Karaoz U."/>
            <person name="Brodie E.L."/>
            <person name="Williams K.H."/>
            <person name="Hubbard S.S."/>
            <person name="Banfield J.F."/>
        </authorList>
    </citation>
    <scope>NUCLEOTIDE SEQUENCE [LARGE SCALE GENOMIC DNA]</scope>
</reference>
<proteinExistence type="inferred from homology"/>
<keyword evidence="1 5" id="KW-0808">Transferase</keyword>
<evidence type="ECO:0000256" key="2">
    <source>
        <dbReference type="ARBA" id="ARBA00022727"/>
    </source>
</evidence>
<dbReference type="GO" id="GO:0005737">
    <property type="term" value="C:cytoplasm"/>
    <property type="evidence" value="ECO:0007669"/>
    <property type="project" value="UniProtKB-SubCell"/>
</dbReference>
<dbReference type="Gene3D" id="3.40.50.300">
    <property type="entry name" value="P-loop containing nucleotide triphosphate hydrolases"/>
    <property type="match status" value="1"/>
</dbReference>
<dbReference type="EMBL" id="MHRA01000043">
    <property type="protein sequence ID" value="OHA14784.1"/>
    <property type="molecule type" value="Genomic_DNA"/>
</dbReference>
<feature type="binding site" evidence="5">
    <location>
        <position position="172"/>
    </location>
    <ligand>
        <name>AMP</name>
        <dbReference type="ChEBI" id="CHEBI:456215"/>
    </ligand>
</feature>
<dbReference type="HAMAP" id="MF_00235">
    <property type="entry name" value="Adenylate_kinase_Adk"/>
    <property type="match status" value="1"/>
</dbReference>
<dbReference type="InterPro" id="IPR000850">
    <property type="entry name" value="Adenylat/UMP-CMP_kin"/>
</dbReference>
<feature type="binding site" evidence="5">
    <location>
        <begin position="18"/>
        <end position="23"/>
    </location>
    <ligand>
        <name>ATP</name>
        <dbReference type="ChEBI" id="CHEBI:30616"/>
    </ligand>
</feature>
<dbReference type="PANTHER" id="PTHR23359">
    <property type="entry name" value="NUCLEOTIDE KINASE"/>
    <property type="match status" value="1"/>
</dbReference>
<comment type="catalytic activity">
    <reaction evidence="5 7">
        <text>AMP + ATP = 2 ADP</text>
        <dbReference type="Rhea" id="RHEA:12973"/>
        <dbReference type="ChEBI" id="CHEBI:30616"/>
        <dbReference type="ChEBI" id="CHEBI:456215"/>
        <dbReference type="ChEBI" id="CHEBI:456216"/>
        <dbReference type="EC" id="2.7.4.3"/>
    </reaction>
</comment>
<dbReference type="CDD" id="cd01428">
    <property type="entry name" value="ADK"/>
    <property type="match status" value="1"/>
</dbReference>
<dbReference type="AlphaFoldDB" id="A0A1G2LTE1"/>
<evidence type="ECO:0000256" key="4">
    <source>
        <dbReference type="ARBA" id="ARBA00022777"/>
    </source>
</evidence>
<dbReference type="EC" id="2.7.4.3" evidence="5 7"/>
<dbReference type="GO" id="GO:0004017">
    <property type="term" value="F:AMP kinase activity"/>
    <property type="evidence" value="ECO:0007669"/>
    <property type="project" value="UniProtKB-UniRule"/>
</dbReference>
<feature type="region of interest" description="NMP" evidence="5">
    <location>
        <begin position="38"/>
        <end position="67"/>
    </location>
</feature>
<comment type="pathway">
    <text evidence="5">Purine metabolism; AMP biosynthesis via salvage pathway; AMP from ADP: step 1/1.</text>
</comment>
<gene>
    <name evidence="5" type="primary">adk</name>
    <name evidence="8" type="ORF">A3A10_01380</name>
</gene>
<feature type="binding site" evidence="5">
    <location>
        <position position="211"/>
    </location>
    <ligand>
        <name>ATP</name>
        <dbReference type="ChEBI" id="CHEBI:30616"/>
    </ligand>
</feature>
<evidence type="ECO:0000256" key="5">
    <source>
        <dbReference type="HAMAP-Rule" id="MF_00235"/>
    </source>
</evidence>
<comment type="function">
    <text evidence="5">Catalyzes the reversible transfer of the terminal phosphate group between ATP and AMP. Plays an important role in cellular energy homeostasis and in adenine nucleotide metabolism.</text>
</comment>
<feature type="binding site" evidence="5">
    <location>
        <position position="140"/>
    </location>
    <ligand>
        <name>ATP</name>
        <dbReference type="ChEBI" id="CHEBI:30616"/>
    </ligand>
</feature>
<dbReference type="Pfam" id="PF00406">
    <property type="entry name" value="ADK"/>
    <property type="match status" value="1"/>
</dbReference>
<organism evidence="8 9">
    <name type="scientific">Candidatus Tagabacteria bacterium RIFCSPLOWO2_01_FULL_42_9</name>
    <dbReference type="NCBI Taxonomy" id="1802296"/>
    <lineage>
        <taxon>Bacteria</taxon>
        <taxon>Candidatus Tagaibacteriota</taxon>
    </lineage>
</organism>
<keyword evidence="2 5" id="KW-0545">Nucleotide biosynthesis</keyword>
<evidence type="ECO:0000256" key="7">
    <source>
        <dbReference type="RuleBase" id="RU003331"/>
    </source>
</evidence>
<name>A0A1G2LTE1_9BACT</name>
<feature type="binding site" evidence="5">
    <location>
        <position position="39"/>
    </location>
    <ligand>
        <name>AMP</name>
        <dbReference type="ChEBI" id="CHEBI:456215"/>
    </ligand>
</feature>
<comment type="caution">
    <text evidence="8">The sequence shown here is derived from an EMBL/GenBank/DDBJ whole genome shotgun (WGS) entry which is preliminary data.</text>
</comment>
<dbReference type="PRINTS" id="PR00094">
    <property type="entry name" value="ADENYLTKNASE"/>
</dbReference>
<comment type="subcellular location">
    <subcellularLocation>
        <location evidence="5 7">Cytoplasm</location>
    </subcellularLocation>
</comment>
<comment type="similarity">
    <text evidence="5 6">Belongs to the adenylate kinase family.</text>
</comment>
<dbReference type="GO" id="GO:0044209">
    <property type="term" value="P:AMP salvage"/>
    <property type="evidence" value="ECO:0007669"/>
    <property type="project" value="UniProtKB-UniRule"/>
</dbReference>
<keyword evidence="5" id="KW-0963">Cytoplasm</keyword>
<keyword evidence="3 5" id="KW-0547">Nucleotide-binding</keyword>
<comment type="subunit">
    <text evidence="5 7">Monomer.</text>
</comment>
<keyword evidence="5 7" id="KW-0067">ATP-binding</keyword>
<evidence type="ECO:0000256" key="6">
    <source>
        <dbReference type="RuleBase" id="RU003330"/>
    </source>
</evidence>
<evidence type="ECO:0000313" key="9">
    <source>
        <dbReference type="Proteomes" id="UP000178116"/>
    </source>
</evidence>
<feature type="binding site" evidence="5">
    <location>
        <position position="110"/>
    </location>
    <ligand>
        <name>AMP</name>
        <dbReference type="ChEBI" id="CHEBI:456215"/>
    </ligand>
</feature>
<dbReference type="SUPFAM" id="SSF52540">
    <property type="entry name" value="P-loop containing nucleoside triphosphate hydrolases"/>
    <property type="match status" value="1"/>
</dbReference>
<evidence type="ECO:0000256" key="1">
    <source>
        <dbReference type="ARBA" id="ARBA00022679"/>
    </source>
</evidence>
<keyword evidence="4 5" id="KW-0418">Kinase</keyword>
<dbReference type="Proteomes" id="UP000178116">
    <property type="component" value="Unassembled WGS sequence"/>
</dbReference>
<evidence type="ECO:0000313" key="8">
    <source>
        <dbReference type="EMBL" id="OHA14784.1"/>
    </source>
</evidence>
<dbReference type="UniPathway" id="UPA00588">
    <property type="reaction ID" value="UER00649"/>
</dbReference>
<feature type="binding site" evidence="5">
    <location>
        <position position="44"/>
    </location>
    <ligand>
        <name>AMP</name>
        <dbReference type="ChEBI" id="CHEBI:456215"/>
    </ligand>
</feature>
<comment type="domain">
    <text evidence="5">Consists of three domains, a large central CORE domain and two small peripheral domains, NMPbind and LID, which undergo movements during catalysis. The LID domain closes over the site of phosphoryl transfer upon ATP binding. Assembling and dissambling the active center during each catalytic cycle provides an effective means to prevent ATP hydrolysis.</text>
</comment>
<sequence>MIPSKKNPLIVILMGKSGSGKGTQGDLLVKKFGLDRIVSGDLLRARVKKNDFTGRKQREQLLRGLLAPMCVIFKLWLDKVEEIKNKNKNFKGLVMDGNPRRLMEAILIDQAFEWYEWDKNVKVILVDISDQEAIWRLTKRRMCQDCKMLIPFVGEFRKLTKCPKCGGKLITRADDTVKSAKNRLKWFRTDVQPIINYYKKSGRLVKVNGERSIGNVFKDILKVIK</sequence>
<comment type="caution">
    <text evidence="5">Lacks conserved residue(s) required for the propagation of feature annotation.</text>
</comment>
<accession>A0A1G2LTE1</accession>
<dbReference type="InterPro" id="IPR027417">
    <property type="entry name" value="P-loop_NTPase"/>
</dbReference>
<dbReference type="GO" id="GO:0005524">
    <property type="term" value="F:ATP binding"/>
    <property type="evidence" value="ECO:0007669"/>
    <property type="project" value="UniProtKB-UniRule"/>
</dbReference>